<dbReference type="SMART" id="SM00490">
    <property type="entry name" value="HELICc"/>
    <property type="match status" value="1"/>
</dbReference>
<keyword evidence="3" id="KW-0347">Helicase</keyword>
<evidence type="ECO:0000259" key="6">
    <source>
        <dbReference type="PROSITE" id="PS51192"/>
    </source>
</evidence>
<evidence type="ECO:0000256" key="2">
    <source>
        <dbReference type="ARBA" id="ARBA00022801"/>
    </source>
</evidence>
<dbReference type="PANTHER" id="PTHR47960">
    <property type="entry name" value="DEAD-BOX ATP-DEPENDENT RNA HELICASE 50"/>
    <property type="match status" value="1"/>
</dbReference>
<feature type="domain" description="Helicase C-terminal" evidence="7">
    <location>
        <begin position="220"/>
        <end position="389"/>
    </location>
</feature>
<accession>A0A1Y5FCJ8</accession>
<dbReference type="GO" id="GO:0004386">
    <property type="term" value="F:helicase activity"/>
    <property type="evidence" value="ECO:0007669"/>
    <property type="project" value="UniProtKB-KW"/>
</dbReference>
<dbReference type="Proteomes" id="UP000196531">
    <property type="component" value="Unassembled WGS sequence"/>
</dbReference>
<evidence type="ECO:0000259" key="7">
    <source>
        <dbReference type="PROSITE" id="PS51194"/>
    </source>
</evidence>
<dbReference type="EMBL" id="MAAO01000002">
    <property type="protein sequence ID" value="OUR99921.1"/>
    <property type="molecule type" value="Genomic_DNA"/>
</dbReference>
<dbReference type="CDD" id="cd18787">
    <property type="entry name" value="SF2_C_DEAD"/>
    <property type="match status" value="1"/>
</dbReference>
<dbReference type="InterPro" id="IPR027417">
    <property type="entry name" value="P-loop_NTPase"/>
</dbReference>
<evidence type="ECO:0008006" key="10">
    <source>
        <dbReference type="Google" id="ProtNLM"/>
    </source>
</evidence>
<keyword evidence="2" id="KW-0378">Hydrolase</keyword>
<evidence type="ECO:0000313" key="8">
    <source>
        <dbReference type="EMBL" id="OUR99921.1"/>
    </source>
</evidence>
<dbReference type="InterPro" id="IPR011545">
    <property type="entry name" value="DEAD/DEAH_box_helicase_dom"/>
</dbReference>
<dbReference type="GO" id="GO:0005524">
    <property type="term" value="F:ATP binding"/>
    <property type="evidence" value="ECO:0007669"/>
    <property type="project" value="UniProtKB-KW"/>
</dbReference>
<dbReference type="Pfam" id="PF00271">
    <property type="entry name" value="Helicase_C"/>
    <property type="match status" value="1"/>
</dbReference>
<feature type="region of interest" description="Disordered" evidence="5">
    <location>
        <begin position="390"/>
        <end position="425"/>
    </location>
</feature>
<dbReference type="InterPro" id="IPR001650">
    <property type="entry name" value="Helicase_C-like"/>
</dbReference>
<evidence type="ECO:0000313" key="9">
    <source>
        <dbReference type="Proteomes" id="UP000196531"/>
    </source>
</evidence>
<name>A0A1Y5FCJ8_9BACT</name>
<keyword evidence="1" id="KW-0547">Nucleotide-binding</keyword>
<comment type="caution">
    <text evidence="8">The sequence shown here is derived from an EMBL/GenBank/DDBJ whole genome shotgun (WGS) entry which is preliminary data.</text>
</comment>
<feature type="compositionally biased region" description="Basic residues" evidence="5">
    <location>
        <begin position="406"/>
        <end position="425"/>
    </location>
</feature>
<gene>
    <name evidence="8" type="ORF">A9Q84_02505</name>
</gene>
<dbReference type="GO" id="GO:0003676">
    <property type="term" value="F:nucleic acid binding"/>
    <property type="evidence" value="ECO:0007669"/>
    <property type="project" value="InterPro"/>
</dbReference>
<dbReference type="InterPro" id="IPR014001">
    <property type="entry name" value="Helicase_ATP-bd"/>
</dbReference>
<dbReference type="PROSITE" id="PS51194">
    <property type="entry name" value="HELICASE_CTER"/>
    <property type="match status" value="1"/>
</dbReference>
<dbReference type="AlphaFoldDB" id="A0A1Y5FCJ8"/>
<evidence type="ECO:0000256" key="1">
    <source>
        <dbReference type="ARBA" id="ARBA00022741"/>
    </source>
</evidence>
<organism evidence="8 9">
    <name type="scientific">Halobacteriovorax marinus</name>
    <dbReference type="NCBI Taxonomy" id="97084"/>
    <lineage>
        <taxon>Bacteria</taxon>
        <taxon>Pseudomonadati</taxon>
        <taxon>Bdellovibrionota</taxon>
        <taxon>Bacteriovoracia</taxon>
        <taxon>Bacteriovoracales</taxon>
        <taxon>Halobacteriovoraceae</taxon>
        <taxon>Halobacteriovorax</taxon>
    </lineage>
</organism>
<reference evidence="9" key="1">
    <citation type="journal article" date="2017" name="Proc. Natl. Acad. Sci. U.S.A.">
        <title>Simulation of Deepwater Horizon oil plume reveals substrate specialization within a complex community of hydrocarbon-degraders.</title>
        <authorList>
            <person name="Hu P."/>
            <person name="Dubinsky E.A."/>
            <person name="Probst A.J."/>
            <person name="Wang J."/>
            <person name="Sieber C.M.K."/>
            <person name="Tom L.M."/>
            <person name="Gardinali P."/>
            <person name="Banfield J.F."/>
            <person name="Atlas R.M."/>
            <person name="Andersen G.L."/>
        </authorList>
    </citation>
    <scope>NUCLEOTIDE SEQUENCE [LARGE SCALE GENOMIC DNA]</scope>
</reference>
<dbReference type="InterPro" id="IPR044742">
    <property type="entry name" value="DEAD/DEAH_RhlB"/>
</dbReference>
<dbReference type="SUPFAM" id="SSF52540">
    <property type="entry name" value="P-loop containing nucleoside triphosphate hydrolases"/>
    <property type="match status" value="1"/>
</dbReference>
<evidence type="ECO:0000256" key="5">
    <source>
        <dbReference type="SAM" id="MobiDB-lite"/>
    </source>
</evidence>
<dbReference type="GO" id="GO:0016787">
    <property type="term" value="F:hydrolase activity"/>
    <property type="evidence" value="ECO:0007669"/>
    <property type="project" value="UniProtKB-KW"/>
</dbReference>
<dbReference type="Gene3D" id="3.40.50.300">
    <property type="entry name" value="P-loop containing nucleotide triphosphate hydrolases"/>
    <property type="match status" value="2"/>
</dbReference>
<dbReference type="CDD" id="cd00268">
    <property type="entry name" value="DEADc"/>
    <property type="match status" value="1"/>
</dbReference>
<dbReference type="PROSITE" id="PS51192">
    <property type="entry name" value="HELICASE_ATP_BIND_1"/>
    <property type="match status" value="1"/>
</dbReference>
<sequence length="425" mass="47648">MANFKDLLTDKDLLAFVEEQGFQGPTPVQIKGIPLLAKRESISLLGKTGTGKTLSYALPIVQNLKEDEAKGVEVKKGSPKAVIVLPTKELATQVFNVFKDVSHFAKLRVRLLLGGESGHKSKDLGGQAIDILVTGPGRLAIMVEKKQLSLSDVKYLVLDEADTLLDMGFFKDIKKLWGYCEWDGTTVALISATMPSDFNKYKDDVFSKTKFQMLEVGGHALKQEIETFNIDLNFKEKNNMTVMFLEKQTAGSGIIFCNRKETTVEVYEFLKEKFKSKRFYILNGEMEAKDRLASFKKFKEKGGVLICTDIAARGIDIPALAWVLNYDLPFEAVFYIHRSGRVGRGGRKGSVFNFVTSKDFNLIARINTSIKNQSLLKLTTINSNILKTMTKKKASKSNKSEEKVVKKVSKRPQVGRKKTPRYKKS</sequence>
<dbReference type="Pfam" id="PF00270">
    <property type="entry name" value="DEAD"/>
    <property type="match status" value="1"/>
</dbReference>
<protein>
    <recommendedName>
        <fullName evidence="10">ATP-dependent RNA helicase</fullName>
    </recommendedName>
</protein>
<dbReference type="SMART" id="SM00487">
    <property type="entry name" value="DEXDc"/>
    <property type="match status" value="1"/>
</dbReference>
<keyword evidence="4" id="KW-0067">ATP-binding</keyword>
<evidence type="ECO:0000256" key="3">
    <source>
        <dbReference type="ARBA" id="ARBA00022806"/>
    </source>
</evidence>
<evidence type="ECO:0000256" key="4">
    <source>
        <dbReference type="ARBA" id="ARBA00022840"/>
    </source>
</evidence>
<feature type="domain" description="Helicase ATP-binding" evidence="6">
    <location>
        <begin position="33"/>
        <end position="212"/>
    </location>
</feature>
<proteinExistence type="predicted"/>